<evidence type="ECO:0000256" key="1">
    <source>
        <dbReference type="SAM" id="MobiDB-lite"/>
    </source>
</evidence>
<keyword evidence="3" id="KW-1185">Reference proteome</keyword>
<dbReference type="EMBL" id="JBBWRZ010000008">
    <property type="protein sequence ID" value="KAK8230701.1"/>
    <property type="molecule type" value="Genomic_DNA"/>
</dbReference>
<evidence type="ECO:0000313" key="3">
    <source>
        <dbReference type="Proteomes" id="UP001492380"/>
    </source>
</evidence>
<proteinExistence type="predicted"/>
<comment type="caution">
    <text evidence="2">The sequence shown here is derived from an EMBL/GenBank/DDBJ whole genome shotgun (WGS) entry which is preliminary data.</text>
</comment>
<sequence length="224" mass="23970">WPLVHYSSRAACLSESVASHLPHPSGWLHVAQCATATPSAPLHLPTPSTFKQNNNPTSPVDIITPSVPAPIATPKHQSPVDVSRIGRRPLQSPCNRFSRDTSKTCMLRPRRRRPAPTTSASSTGQTRRSAAIGASRCLPSSRSCSLSPFLWESSGTSRASTPDRRYFLPFWGLPTGLGATICSRNPHPAGPFDVLLRPASVSTGCLLACHPCLSCPFSCSTHVA</sequence>
<accession>A0ABR1YIG2</accession>
<gene>
    <name evidence="2" type="ORF">HDK90DRAFT_556543</name>
</gene>
<reference evidence="2 3" key="1">
    <citation type="submission" date="2024-04" db="EMBL/GenBank/DDBJ databases">
        <title>Phyllosticta paracitricarpa is synonymous to the EU quarantine fungus P. citricarpa based on phylogenomic analyses.</title>
        <authorList>
            <consortium name="Lawrence Berkeley National Laboratory"/>
            <person name="Van Ingen-Buijs V.A."/>
            <person name="Van Westerhoven A.C."/>
            <person name="Haridas S."/>
            <person name="Skiadas P."/>
            <person name="Martin F."/>
            <person name="Groenewald J.Z."/>
            <person name="Crous P.W."/>
            <person name="Seidl M.F."/>
        </authorList>
    </citation>
    <scope>NUCLEOTIDE SEQUENCE [LARGE SCALE GENOMIC DNA]</scope>
    <source>
        <strain evidence="2 3">CBS 123374</strain>
    </source>
</reference>
<dbReference type="Proteomes" id="UP001492380">
    <property type="component" value="Unassembled WGS sequence"/>
</dbReference>
<protein>
    <submittedName>
        <fullName evidence="2">Uncharacterized protein</fullName>
    </submittedName>
</protein>
<evidence type="ECO:0000313" key="2">
    <source>
        <dbReference type="EMBL" id="KAK8230701.1"/>
    </source>
</evidence>
<feature type="non-terminal residue" evidence="2">
    <location>
        <position position="1"/>
    </location>
</feature>
<name>A0ABR1YIG2_9PEZI</name>
<organism evidence="2 3">
    <name type="scientific">Phyllosticta capitalensis</name>
    <dbReference type="NCBI Taxonomy" id="121624"/>
    <lineage>
        <taxon>Eukaryota</taxon>
        <taxon>Fungi</taxon>
        <taxon>Dikarya</taxon>
        <taxon>Ascomycota</taxon>
        <taxon>Pezizomycotina</taxon>
        <taxon>Dothideomycetes</taxon>
        <taxon>Dothideomycetes incertae sedis</taxon>
        <taxon>Botryosphaeriales</taxon>
        <taxon>Phyllostictaceae</taxon>
        <taxon>Phyllosticta</taxon>
    </lineage>
</organism>
<feature type="region of interest" description="Disordered" evidence="1">
    <location>
        <begin position="69"/>
        <end position="134"/>
    </location>
</feature>